<dbReference type="Pfam" id="PF09684">
    <property type="entry name" value="Tail_P2_I"/>
    <property type="match status" value="1"/>
</dbReference>
<dbReference type="EMBL" id="JBEPLJ010000002">
    <property type="protein sequence ID" value="MET3584562.1"/>
    <property type="molecule type" value="Genomic_DNA"/>
</dbReference>
<gene>
    <name evidence="1" type="ORF">ABID21_000657</name>
</gene>
<sequence>MQSLLPDGSGLFEKAFEQSWAERWPALERGADAIRGAKFNPPPSFLPFLVYEYGLGELTPYVPNHYTLVVDREGVDWQRIRGTPASVYKGLGWLGYTATLEDAWHGRVYWNSTQLRFPDLPSQDFPDLERIEGITRLSLPKRSDLRRGVHQYDGTALVADGGRLDNAMLERESGVAFTPAGTLWSFGRTTEVEHVLSEAEGMAIGNWIAVPEEAGLKWIEMTYPWVTATFKWADNPINQRRALMAAWFAGRRLFVTLRDAAGEVIGHRRCRAIHPVNAQFGGRYSFAGAGYSPAAGGRQVYIEAMTGFGDAAGVEAASIEITVGAELAADIKPGRLWLQPDELVGGSPIAVTPVSIPLRATVREQLKFLVRF</sequence>
<organism evidence="1 2">
    <name type="scientific">Pseudorhizobium tarimense</name>
    <dbReference type="NCBI Taxonomy" id="1079109"/>
    <lineage>
        <taxon>Bacteria</taxon>
        <taxon>Pseudomonadati</taxon>
        <taxon>Pseudomonadota</taxon>
        <taxon>Alphaproteobacteria</taxon>
        <taxon>Hyphomicrobiales</taxon>
        <taxon>Rhizobiaceae</taxon>
        <taxon>Rhizobium/Agrobacterium group</taxon>
        <taxon>Pseudorhizobium</taxon>
    </lineage>
</organism>
<protein>
    <recommendedName>
        <fullName evidence="3">Phage tail protein</fullName>
    </recommendedName>
</protein>
<proteinExistence type="predicted"/>
<comment type="caution">
    <text evidence="1">The sequence shown here is derived from an EMBL/GenBank/DDBJ whole genome shotgun (WGS) entry which is preliminary data.</text>
</comment>
<dbReference type="RefSeq" id="WP_247242560.1">
    <property type="nucleotide sequence ID" value="NZ_JALJRA010000002.1"/>
</dbReference>
<reference evidence="1 2" key="1">
    <citation type="submission" date="2024-06" db="EMBL/GenBank/DDBJ databases">
        <title>Genomic Encyclopedia of Type Strains, Phase IV (KMG-IV): sequencing the most valuable type-strain genomes for metagenomic binning, comparative biology and taxonomic classification.</title>
        <authorList>
            <person name="Goeker M."/>
        </authorList>
    </citation>
    <scope>NUCLEOTIDE SEQUENCE [LARGE SCALE GENOMIC DNA]</scope>
    <source>
        <strain evidence="1 2">DSM 105042</strain>
    </source>
</reference>
<evidence type="ECO:0008006" key="3">
    <source>
        <dbReference type="Google" id="ProtNLM"/>
    </source>
</evidence>
<evidence type="ECO:0000313" key="1">
    <source>
        <dbReference type="EMBL" id="MET3584562.1"/>
    </source>
</evidence>
<accession>A0ABV2H1Z5</accession>
<evidence type="ECO:0000313" key="2">
    <source>
        <dbReference type="Proteomes" id="UP001549031"/>
    </source>
</evidence>
<keyword evidence="2" id="KW-1185">Reference proteome</keyword>
<dbReference type="InterPro" id="IPR006521">
    <property type="entry name" value="Tail_protein_I"/>
</dbReference>
<name>A0ABV2H1Z5_9HYPH</name>
<dbReference type="Proteomes" id="UP001549031">
    <property type="component" value="Unassembled WGS sequence"/>
</dbReference>